<dbReference type="Pfam" id="PF16868">
    <property type="entry name" value="NMT1_3"/>
    <property type="match status" value="1"/>
</dbReference>
<dbReference type="Proteomes" id="UP000186040">
    <property type="component" value="Unassembled WGS sequence"/>
</dbReference>
<comment type="caution">
    <text evidence="2">The sequence shown here is derived from an EMBL/GenBank/DDBJ whole genome shotgun (WGS) entry which is preliminary data.</text>
</comment>
<dbReference type="PANTHER" id="PTHR42941:SF1">
    <property type="entry name" value="SLL1037 PROTEIN"/>
    <property type="match status" value="1"/>
</dbReference>
<dbReference type="InterPro" id="IPR011852">
    <property type="entry name" value="TRAP_TAXI"/>
</dbReference>
<feature type="chain" id="PRO_5038902954" description="C4-dicarboxylate ABC transporter substrate-binding protein" evidence="1">
    <location>
        <begin position="27"/>
        <end position="324"/>
    </location>
</feature>
<evidence type="ECO:0000256" key="1">
    <source>
        <dbReference type="SAM" id="SignalP"/>
    </source>
</evidence>
<name>A0A1Q9LT53_9PSEU</name>
<dbReference type="OrthoDB" id="5582316at2"/>
<evidence type="ECO:0000313" key="3">
    <source>
        <dbReference type="Proteomes" id="UP000186040"/>
    </source>
</evidence>
<gene>
    <name evidence="2" type="ORF">BJP25_07855</name>
</gene>
<dbReference type="Gene3D" id="3.40.190.10">
    <property type="entry name" value="Periplasmic binding protein-like II"/>
    <property type="match status" value="2"/>
</dbReference>
<feature type="signal peptide" evidence="1">
    <location>
        <begin position="1"/>
        <end position="26"/>
    </location>
</feature>
<dbReference type="SUPFAM" id="SSF53850">
    <property type="entry name" value="Periplasmic binding protein-like II"/>
    <property type="match status" value="1"/>
</dbReference>
<dbReference type="PROSITE" id="PS51257">
    <property type="entry name" value="PROKAR_LIPOPROTEIN"/>
    <property type="match status" value="1"/>
</dbReference>
<dbReference type="NCBIfam" id="TIGR02122">
    <property type="entry name" value="TRAP_TAXI"/>
    <property type="match status" value="1"/>
</dbReference>
<proteinExistence type="predicted"/>
<dbReference type="EMBL" id="MKQR01000004">
    <property type="protein sequence ID" value="OLR95200.1"/>
    <property type="molecule type" value="Genomic_DNA"/>
</dbReference>
<sequence>MLPRRPRTRLGALLAALLAVAALTSACDTTFPGTRLRFASGGPGGVYNALARGLSAAWEEQLGLAGTDVQETNGSGDNVLRLQSDKADVAISAADVASRAASAQRSDDPRALVALARIYDDYLHVVVRRDSGIETLAALAGKRVAVGTRDSGTRVIADRVLAVAQLQVREVEDNLKSSVLKLRSGEVDAFFWSGGLPTNDVEALARDTPVRLLDLGDLLPQIRRSDPVYNASSIPASTYGTGVAVATLAVPNFLLTTRAVPDELAEQLTRGLFDARDRIIGSNQAVGQQNAVAAARAIDVLPGIETDPVPLHPGALAYYRSADG</sequence>
<protein>
    <recommendedName>
        <fullName evidence="4">C4-dicarboxylate ABC transporter substrate-binding protein</fullName>
    </recommendedName>
</protein>
<keyword evidence="1" id="KW-0732">Signal</keyword>
<dbReference type="STRING" id="1193682.BJP25_07855"/>
<accession>A0A1Q9LT53</accession>
<dbReference type="RefSeq" id="WP_075973105.1">
    <property type="nucleotide sequence ID" value="NZ_MKQR01000004.1"/>
</dbReference>
<dbReference type="AlphaFoldDB" id="A0A1Q9LT53"/>
<organism evidence="2 3">
    <name type="scientific">Actinokineospora bangkokensis</name>
    <dbReference type="NCBI Taxonomy" id="1193682"/>
    <lineage>
        <taxon>Bacteria</taxon>
        <taxon>Bacillati</taxon>
        <taxon>Actinomycetota</taxon>
        <taxon>Actinomycetes</taxon>
        <taxon>Pseudonocardiales</taxon>
        <taxon>Pseudonocardiaceae</taxon>
        <taxon>Actinokineospora</taxon>
    </lineage>
</organism>
<evidence type="ECO:0000313" key="2">
    <source>
        <dbReference type="EMBL" id="OLR95200.1"/>
    </source>
</evidence>
<keyword evidence="3" id="KW-1185">Reference proteome</keyword>
<dbReference type="PANTHER" id="PTHR42941">
    <property type="entry name" value="SLL1037 PROTEIN"/>
    <property type="match status" value="1"/>
</dbReference>
<evidence type="ECO:0008006" key="4">
    <source>
        <dbReference type="Google" id="ProtNLM"/>
    </source>
</evidence>
<reference evidence="2 3" key="1">
    <citation type="submission" date="2016-10" db="EMBL/GenBank/DDBJ databases">
        <title>The Draft Genome Sequence of Actinokineospora bangkokensis 44EHWT reveals the biosynthetic pathway of antifungal compounds Thailandins with unusual extender unit butylmalonyl-CoA.</title>
        <authorList>
            <person name="Greule A."/>
            <person name="Intra B."/>
            <person name="Flemming S."/>
            <person name="Rommel M.G."/>
            <person name="Panbangred W."/>
            <person name="Bechthold A."/>
        </authorList>
    </citation>
    <scope>NUCLEOTIDE SEQUENCE [LARGE SCALE GENOMIC DNA]</scope>
    <source>
        <strain evidence="2 3">44EHW</strain>
    </source>
</reference>